<evidence type="ECO:0000313" key="9">
    <source>
        <dbReference type="Proteomes" id="UP000094313"/>
    </source>
</evidence>
<evidence type="ECO:0000256" key="5">
    <source>
        <dbReference type="ARBA" id="ARBA00023237"/>
    </source>
</evidence>
<sequence>MLISNRMIMLKYYSNRIFFYTLCCGMMFLSSCSKELDLLPSDSFDDSRAFNTVEDLNGGLIGVYASLGTEVISNVSLTSDECNLPKENSTGRGIGTYRWQYDGSSGTITAGWGSNYTSIDMVNRALNQVDKVKTRPAEENLKKQYKGEMLALRAYCHFELLRNFASVYESNGMGVPYMEISQVSRPSRLSFGATIEKIKADLLAAKTLIPASFDDRTRITLIAVSAIQARVALYEKNWDDALKYSTEVIDAAPLANRGTFPLIWKDKAEDEVIWKLKRVSGDSRLGDFYYDTDDVVLYAPAFELINTYDQVNDIRYAAYIKFDDTRGVGTSNYSVNKYLEGSTGRTNLCDVKLYRTGEMYLIRAEAYAGKQNLPLAGKDLNTLRATRITGYTDIVFSDQVSLKNAIVQERYKELAFEGHRFFDLRRNGLPVTREPADAINALGSVTLTSANKQYAYPVPNAEIRANSNVNQNPLY</sequence>
<comment type="similarity">
    <text evidence="2">Belongs to the SusD family.</text>
</comment>
<organism evidence="8 9">
    <name type="scientific">Pedobacter steynii</name>
    <dbReference type="NCBI Taxonomy" id="430522"/>
    <lineage>
        <taxon>Bacteria</taxon>
        <taxon>Pseudomonadati</taxon>
        <taxon>Bacteroidota</taxon>
        <taxon>Sphingobacteriia</taxon>
        <taxon>Sphingobacteriales</taxon>
        <taxon>Sphingobacteriaceae</taxon>
        <taxon>Pedobacter</taxon>
    </lineage>
</organism>
<name>A0A1D7QHK3_9SPHI</name>
<protein>
    <recommendedName>
        <fullName evidence="10">Starch-binding associating with outer membrane</fullName>
    </recommendedName>
</protein>
<evidence type="ECO:0000256" key="3">
    <source>
        <dbReference type="ARBA" id="ARBA00022729"/>
    </source>
</evidence>
<accession>A0A1D7QHK3</accession>
<evidence type="ECO:0000259" key="7">
    <source>
        <dbReference type="Pfam" id="PF14322"/>
    </source>
</evidence>
<keyword evidence="9" id="KW-1185">Reference proteome</keyword>
<gene>
    <name evidence="8" type="ORF">BFS30_13300</name>
</gene>
<dbReference type="Pfam" id="PF14322">
    <property type="entry name" value="SusD-like_3"/>
    <property type="match status" value="1"/>
</dbReference>
<keyword evidence="4" id="KW-0472">Membrane</keyword>
<feature type="domain" description="RagB/SusD" evidence="6">
    <location>
        <begin position="320"/>
        <end position="475"/>
    </location>
</feature>
<dbReference type="InterPro" id="IPR011990">
    <property type="entry name" value="TPR-like_helical_dom_sf"/>
</dbReference>
<dbReference type="GO" id="GO:0009279">
    <property type="term" value="C:cell outer membrane"/>
    <property type="evidence" value="ECO:0007669"/>
    <property type="project" value="UniProtKB-SubCell"/>
</dbReference>
<comment type="subcellular location">
    <subcellularLocation>
        <location evidence="1">Cell outer membrane</location>
    </subcellularLocation>
</comment>
<dbReference type="InterPro" id="IPR012944">
    <property type="entry name" value="SusD_RagB_dom"/>
</dbReference>
<dbReference type="PROSITE" id="PS51257">
    <property type="entry name" value="PROKAR_LIPOPROTEIN"/>
    <property type="match status" value="1"/>
</dbReference>
<proteinExistence type="inferred from homology"/>
<evidence type="ECO:0000256" key="4">
    <source>
        <dbReference type="ARBA" id="ARBA00023136"/>
    </source>
</evidence>
<dbReference type="EMBL" id="CP017141">
    <property type="protein sequence ID" value="AOM78069.1"/>
    <property type="molecule type" value="Genomic_DNA"/>
</dbReference>
<evidence type="ECO:0008006" key="10">
    <source>
        <dbReference type="Google" id="ProtNLM"/>
    </source>
</evidence>
<evidence type="ECO:0000259" key="6">
    <source>
        <dbReference type="Pfam" id="PF07980"/>
    </source>
</evidence>
<dbReference type="SUPFAM" id="SSF48452">
    <property type="entry name" value="TPR-like"/>
    <property type="match status" value="1"/>
</dbReference>
<keyword evidence="5" id="KW-0998">Cell outer membrane</keyword>
<feature type="domain" description="SusD-like N-terminal" evidence="7">
    <location>
        <begin position="50"/>
        <end position="233"/>
    </location>
</feature>
<reference evidence="8 9" key="1">
    <citation type="submission" date="2016-08" db="EMBL/GenBank/DDBJ databases">
        <authorList>
            <person name="Seilhamer J.J."/>
        </authorList>
    </citation>
    <scope>NUCLEOTIDE SEQUENCE [LARGE SCALE GENOMIC DNA]</scope>
    <source>
        <strain evidence="8 9">DX4</strain>
    </source>
</reference>
<dbReference type="Pfam" id="PF07980">
    <property type="entry name" value="SusD_RagB"/>
    <property type="match status" value="1"/>
</dbReference>
<dbReference type="AlphaFoldDB" id="A0A1D7QHK3"/>
<evidence type="ECO:0000313" key="8">
    <source>
        <dbReference type="EMBL" id="AOM78069.1"/>
    </source>
</evidence>
<evidence type="ECO:0000256" key="2">
    <source>
        <dbReference type="ARBA" id="ARBA00006275"/>
    </source>
</evidence>
<dbReference type="Proteomes" id="UP000094313">
    <property type="component" value="Chromosome"/>
</dbReference>
<dbReference type="KEGG" id="psty:BFS30_13300"/>
<dbReference type="InterPro" id="IPR033985">
    <property type="entry name" value="SusD-like_N"/>
</dbReference>
<keyword evidence="3" id="KW-0732">Signal</keyword>
<evidence type="ECO:0000256" key="1">
    <source>
        <dbReference type="ARBA" id="ARBA00004442"/>
    </source>
</evidence>
<dbReference type="Gene3D" id="1.25.40.390">
    <property type="match status" value="1"/>
</dbReference>